<reference evidence="5" key="1">
    <citation type="submission" date="2019-08" db="EMBL/GenBank/DDBJ databases">
        <authorList>
            <person name="Kucharzyk K."/>
            <person name="Murdoch R.W."/>
            <person name="Higgins S."/>
            <person name="Loffler F."/>
        </authorList>
    </citation>
    <scope>NUCLEOTIDE SEQUENCE</scope>
</reference>
<feature type="domain" description="Periplasmic binding protein" evidence="4">
    <location>
        <begin position="1"/>
        <end position="150"/>
    </location>
</feature>
<dbReference type="InterPro" id="IPR028082">
    <property type="entry name" value="Peripla_BP_I"/>
</dbReference>
<dbReference type="SUPFAM" id="SSF53822">
    <property type="entry name" value="Periplasmic binding protein-like I"/>
    <property type="match status" value="1"/>
</dbReference>
<evidence type="ECO:0000256" key="1">
    <source>
        <dbReference type="ARBA" id="ARBA00004196"/>
    </source>
</evidence>
<dbReference type="EMBL" id="VSSQ01098568">
    <property type="protein sequence ID" value="MPN41484.1"/>
    <property type="molecule type" value="Genomic_DNA"/>
</dbReference>
<dbReference type="InterPro" id="IPR025997">
    <property type="entry name" value="SBP_2_dom"/>
</dbReference>
<evidence type="ECO:0000256" key="3">
    <source>
        <dbReference type="ARBA" id="ARBA00022729"/>
    </source>
</evidence>
<sequence length="179" mass="19475">MGAKASTYLMDSLGGKGNIIVIKFEKHYGTRRRGKVFDAVLTEYPNIKVLAEYSVVASKRFMDDTRSAMETYATRFGDQINGVWCAFDQLGYAAADVLAEHKMKNVTVVGVDGNQETFRRIGTGNMAATVSQPFEDMAGKAASIVESMAVNGKTADEATGGRKIIYMDAPLIDKSNLPK</sequence>
<keyword evidence="3" id="KW-0732">Signal</keyword>
<dbReference type="AlphaFoldDB" id="A0A645HZB0"/>
<comment type="similarity">
    <text evidence="2">Belongs to the bacterial solute-binding protein 2 family.</text>
</comment>
<dbReference type="Gene3D" id="3.40.50.2300">
    <property type="match status" value="1"/>
</dbReference>
<dbReference type="PANTHER" id="PTHR46847">
    <property type="entry name" value="D-ALLOSE-BINDING PERIPLASMIC PROTEIN-RELATED"/>
    <property type="match status" value="1"/>
</dbReference>
<dbReference type="GO" id="GO:0030246">
    <property type="term" value="F:carbohydrate binding"/>
    <property type="evidence" value="ECO:0007669"/>
    <property type="project" value="UniProtKB-ARBA"/>
</dbReference>
<evidence type="ECO:0000256" key="2">
    <source>
        <dbReference type="ARBA" id="ARBA00007639"/>
    </source>
</evidence>
<dbReference type="PANTHER" id="PTHR46847:SF1">
    <property type="entry name" value="D-ALLOSE-BINDING PERIPLASMIC PROTEIN-RELATED"/>
    <property type="match status" value="1"/>
</dbReference>
<dbReference type="Pfam" id="PF13407">
    <property type="entry name" value="Peripla_BP_4"/>
    <property type="match status" value="1"/>
</dbReference>
<evidence type="ECO:0000259" key="4">
    <source>
        <dbReference type="Pfam" id="PF13407"/>
    </source>
</evidence>
<proteinExistence type="inferred from homology"/>
<accession>A0A645HZB0</accession>
<comment type="caution">
    <text evidence="5">The sequence shown here is derived from an EMBL/GenBank/DDBJ whole genome shotgun (WGS) entry which is preliminary data.</text>
</comment>
<comment type="subcellular location">
    <subcellularLocation>
        <location evidence="1">Cell envelope</location>
    </subcellularLocation>
</comment>
<organism evidence="5">
    <name type="scientific">bioreactor metagenome</name>
    <dbReference type="NCBI Taxonomy" id="1076179"/>
    <lineage>
        <taxon>unclassified sequences</taxon>
        <taxon>metagenomes</taxon>
        <taxon>ecological metagenomes</taxon>
    </lineage>
</organism>
<dbReference type="GO" id="GO:0030313">
    <property type="term" value="C:cell envelope"/>
    <property type="evidence" value="ECO:0007669"/>
    <property type="project" value="UniProtKB-SubCell"/>
</dbReference>
<gene>
    <name evidence="5" type="ORF">SDC9_189030</name>
</gene>
<name>A0A645HZB0_9ZZZZ</name>
<evidence type="ECO:0000313" key="5">
    <source>
        <dbReference type="EMBL" id="MPN41484.1"/>
    </source>
</evidence>
<protein>
    <recommendedName>
        <fullName evidence="4">Periplasmic binding protein domain-containing protein</fullName>
    </recommendedName>
</protein>